<evidence type="ECO:0000256" key="3">
    <source>
        <dbReference type="ARBA" id="ARBA00022884"/>
    </source>
</evidence>
<evidence type="ECO:0000259" key="10">
    <source>
        <dbReference type="PROSITE" id="PS50823"/>
    </source>
</evidence>
<dbReference type="PROSITE" id="PS50823">
    <property type="entry name" value="KH_TYPE_2"/>
    <property type="match status" value="1"/>
</dbReference>
<proteinExistence type="inferred from homology"/>
<dbReference type="Proteomes" id="UP000234857">
    <property type="component" value="Unassembled WGS sequence"/>
</dbReference>
<protein>
    <recommendedName>
        <fullName evidence="7 8">Small ribosomal subunit protein uS3</fullName>
    </recommendedName>
</protein>
<evidence type="ECO:0000313" key="11">
    <source>
        <dbReference type="EMBL" id="PLX18797.1"/>
    </source>
</evidence>
<dbReference type="InterPro" id="IPR036419">
    <property type="entry name" value="Ribosomal_S3_C_sf"/>
</dbReference>
<dbReference type="Pfam" id="PF00189">
    <property type="entry name" value="Ribosomal_S3_C"/>
    <property type="match status" value="1"/>
</dbReference>
<dbReference type="InterPro" id="IPR057258">
    <property type="entry name" value="Ribosomal_uS3"/>
</dbReference>
<feature type="domain" description="KH type-2" evidence="10">
    <location>
        <begin position="39"/>
        <end position="108"/>
    </location>
</feature>
<dbReference type="PROSITE" id="PS00548">
    <property type="entry name" value="RIBOSOMAL_S3"/>
    <property type="match status" value="1"/>
</dbReference>
<evidence type="ECO:0000256" key="8">
    <source>
        <dbReference type="HAMAP-Rule" id="MF_01309"/>
    </source>
</evidence>
<keyword evidence="5 8" id="KW-0687">Ribonucleoprotein</keyword>
<dbReference type="HAMAP" id="MF_01309_B">
    <property type="entry name" value="Ribosomal_uS3_B"/>
    <property type="match status" value="1"/>
</dbReference>
<evidence type="ECO:0000256" key="5">
    <source>
        <dbReference type="ARBA" id="ARBA00023274"/>
    </source>
</evidence>
<name>A0A2N5ZJB5_MUIH1</name>
<evidence type="ECO:0000256" key="7">
    <source>
        <dbReference type="ARBA" id="ARBA00035257"/>
    </source>
</evidence>
<dbReference type="Gene3D" id="3.30.300.20">
    <property type="match status" value="1"/>
</dbReference>
<dbReference type="GO" id="GO:0003729">
    <property type="term" value="F:mRNA binding"/>
    <property type="evidence" value="ECO:0007669"/>
    <property type="project" value="UniProtKB-UniRule"/>
</dbReference>
<dbReference type="InterPro" id="IPR005704">
    <property type="entry name" value="Ribosomal_uS3_bac-typ"/>
</dbReference>
<dbReference type="EMBL" id="PKTG01000050">
    <property type="protein sequence ID" value="PLX18797.1"/>
    <property type="molecule type" value="Genomic_DNA"/>
</dbReference>
<evidence type="ECO:0000256" key="1">
    <source>
        <dbReference type="ARBA" id="ARBA00010761"/>
    </source>
</evidence>
<dbReference type="InterPro" id="IPR001351">
    <property type="entry name" value="Ribosomal_uS3_C"/>
</dbReference>
<dbReference type="FunFam" id="3.30.1140.32:FF:000002">
    <property type="entry name" value="30S ribosomal protein S3"/>
    <property type="match status" value="1"/>
</dbReference>
<comment type="caution">
    <text evidence="11">The sequence shown here is derived from an EMBL/GenBank/DDBJ whole genome shotgun (WGS) entry which is preliminary data.</text>
</comment>
<dbReference type="SUPFAM" id="SSF54814">
    <property type="entry name" value="Prokaryotic type KH domain (KH-domain type II)"/>
    <property type="match status" value="1"/>
</dbReference>
<dbReference type="NCBIfam" id="TIGR01009">
    <property type="entry name" value="rpsC_bact"/>
    <property type="match status" value="1"/>
</dbReference>
<evidence type="ECO:0000256" key="6">
    <source>
        <dbReference type="ARBA" id="ARBA00024998"/>
    </source>
</evidence>
<comment type="function">
    <text evidence="6 8">Binds the lower part of the 30S subunit head. Binds mRNA in the 70S ribosome, positioning it for translation.</text>
</comment>
<comment type="subunit">
    <text evidence="8">Part of the 30S ribosomal subunit. Forms a tight complex with proteins S10 and S14.</text>
</comment>
<dbReference type="CDD" id="cd02412">
    <property type="entry name" value="KH-II_30S_S3"/>
    <property type="match status" value="1"/>
</dbReference>
<sequence>MGQKTHPTGIRIAVNRTWPSRWFAKGEDYVEFLHEDIKIRKYIKKKITRGEISHIEVERPSAAKVKVIINTARPGVVVGRGGSEINALKDDLARLTGKQVLLYINEVKNPSEYAQLIAENVANQLLRRVSFRRAMKRTMQRVMADGAKGVKIKCSGRLGGAEIARTEWYREGRVPMQTLRANVDYGLAEANTTYGIIGVKVWLYKGDVLDKEYVNYTTADTVQNKRKRK</sequence>
<reference evidence="11 12" key="1">
    <citation type="submission" date="2017-11" db="EMBL/GenBank/DDBJ databases">
        <title>Genome-resolved metagenomics identifies genetic mobility, metabolic interactions, and unexpected diversity in perchlorate-reducing communities.</title>
        <authorList>
            <person name="Barnum T.P."/>
            <person name="Figueroa I.A."/>
            <person name="Carlstrom C.I."/>
            <person name="Lucas L.N."/>
            <person name="Engelbrektson A.L."/>
            <person name="Coates J.D."/>
        </authorList>
    </citation>
    <scope>NUCLEOTIDE SEQUENCE [LARGE SCALE GENOMIC DNA]</scope>
    <source>
        <strain evidence="11">BM706</strain>
    </source>
</reference>
<dbReference type="GO" id="GO:0019843">
    <property type="term" value="F:rRNA binding"/>
    <property type="evidence" value="ECO:0007669"/>
    <property type="project" value="UniProtKB-UniRule"/>
</dbReference>
<dbReference type="InterPro" id="IPR015946">
    <property type="entry name" value="KH_dom-like_a/b"/>
</dbReference>
<evidence type="ECO:0000256" key="2">
    <source>
        <dbReference type="ARBA" id="ARBA00022730"/>
    </source>
</evidence>
<keyword evidence="3 8" id="KW-0694">RNA-binding</keyword>
<keyword evidence="4 8" id="KW-0689">Ribosomal protein</keyword>
<dbReference type="PANTHER" id="PTHR11760">
    <property type="entry name" value="30S/40S RIBOSOMAL PROTEIN S3"/>
    <property type="match status" value="1"/>
</dbReference>
<dbReference type="GO" id="GO:0003735">
    <property type="term" value="F:structural constituent of ribosome"/>
    <property type="evidence" value="ECO:0007669"/>
    <property type="project" value="InterPro"/>
</dbReference>
<dbReference type="PANTHER" id="PTHR11760:SF19">
    <property type="entry name" value="SMALL RIBOSOMAL SUBUNIT PROTEIN US3C"/>
    <property type="match status" value="1"/>
</dbReference>
<dbReference type="GO" id="GO:0006412">
    <property type="term" value="P:translation"/>
    <property type="evidence" value="ECO:0007669"/>
    <property type="project" value="UniProtKB-UniRule"/>
</dbReference>
<evidence type="ECO:0000256" key="9">
    <source>
        <dbReference type="RuleBase" id="RU003624"/>
    </source>
</evidence>
<dbReference type="InterPro" id="IPR009019">
    <property type="entry name" value="KH_sf_prok-type"/>
</dbReference>
<dbReference type="InterPro" id="IPR004044">
    <property type="entry name" value="KH_dom_type_2"/>
</dbReference>
<gene>
    <name evidence="8" type="primary">rpsC</name>
    <name evidence="11" type="ORF">C0601_03630</name>
</gene>
<dbReference type="AlphaFoldDB" id="A0A2N5ZJB5"/>
<dbReference type="Pfam" id="PF07650">
    <property type="entry name" value="KH_2"/>
    <property type="match status" value="1"/>
</dbReference>
<accession>A0A2N5ZJB5</accession>
<dbReference type="SUPFAM" id="SSF54821">
    <property type="entry name" value="Ribosomal protein S3 C-terminal domain"/>
    <property type="match status" value="1"/>
</dbReference>
<keyword evidence="2 8" id="KW-0699">rRNA-binding</keyword>
<dbReference type="Gene3D" id="3.30.1140.32">
    <property type="entry name" value="Ribosomal protein S3, C-terminal domain"/>
    <property type="match status" value="1"/>
</dbReference>
<comment type="similarity">
    <text evidence="1 8 9">Belongs to the universal ribosomal protein uS3 family.</text>
</comment>
<organism evidence="11 12">
    <name type="scientific">Muiribacterium halophilum</name>
    <dbReference type="NCBI Taxonomy" id="2053465"/>
    <lineage>
        <taxon>Bacteria</taxon>
        <taxon>Candidatus Muiribacteriota</taxon>
        <taxon>Candidatus Muiribacteriia</taxon>
        <taxon>Candidatus Muiribacteriales</taxon>
        <taxon>Candidatus Muiribacteriaceae</taxon>
        <taxon>Candidatus Muiribacterium</taxon>
    </lineage>
</organism>
<dbReference type="GO" id="GO:0022627">
    <property type="term" value="C:cytosolic small ribosomal subunit"/>
    <property type="evidence" value="ECO:0007669"/>
    <property type="project" value="TreeGrafter"/>
</dbReference>
<dbReference type="InterPro" id="IPR018280">
    <property type="entry name" value="Ribosomal_uS3_CS"/>
</dbReference>
<dbReference type="FunFam" id="3.30.300.20:FF:000001">
    <property type="entry name" value="30S ribosomal protein S3"/>
    <property type="match status" value="1"/>
</dbReference>
<evidence type="ECO:0000313" key="12">
    <source>
        <dbReference type="Proteomes" id="UP000234857"/>
    </source>
</evidence>
<evidence type="ECO:0000256" key="4">
    <source>
        <dbReference type="ARBA" id="ARBA00022980"/>
    </source>
</evidence>